<dbReference type="AlphaFoldDB" id="A0A0D2MVG4"/>
<organism evidence="2 3">
    <name type="scientific">Monoraphidium neglectum</name>
    <dbReference type="NCBI Taxonomy" id="145388"/>
    <lineage>
        <taxon>Eukaryota</taxon>
        <taxon>Viridiplantae</taxon>
        <taxon>Chlorophyta</taxon>
        <taxon>core chlorophytes</taxon>
        <taxon>Chlorophyceae</taxon>
        <taxon>CS clade</taxon>
        <taxon>Sphaeropleales</taxon>
        <taxon>Selenastraceae</taxon>
        <taxon>Monoraphidium</taxon>
    </lineage>
</organism>
<feature type="domain" description="AB hydrolase-1" evidence="1">
    <location>
        <begin position="21"/>
        <end position="279"/>
    </location>
</feature>
<dbReference type="EMBL" id="KK100654">
    <property type="protein sequence ID" value="KIZ04497.1"/>
    <property type="molecule type" value="Genomic_DNA"/>
</dbReference>
<evidence type="ECO:0000259" key="1">
    <source>
        <dbReference type="Pfam" id="PF12697"/>
    </source>
</evidence>
<dbReference type="Gene3D" id="3.40.50.1820">
    <property type="entry name" value="alpha/beta hydrolase"/>
    <property type="match status" value="1"/>
</dbReference>
<keyword evidence="3" id="KW-1185">Reference proteome</keyword>
<dbReference type="Proteomes" id="UP000054498">
    <property type="component" value="Unassembled WGS sequence"/>
</dbReference>
<dbReference type="RefSeq" id="XP_013903516.1">
    <property type="nucleotide sequence ID" value="XM_014048062.1"/>
</dbReference>
<dbReference type="PANTHER" id="PTHR43433">
    <property type="entry name" value="HYDROLASE, ALPHA/BETA FOLD FAMILY PROTEIN"/>
    <property type="match status" value="1"/>
</dbReference>
<dbReference type="InterPro" id="IPR000073">
    <property type="entry name" value="AB_hydrolase_1"/>
</dbReference>
<sequence length="300" mass="30910">MSHLRQPAAPLGLRVGGFMALAFHAAAVRLRLRLVAPDRPGYGGSTPQHGRTVAAHVQDLAHLMGTLKIPRFGVLGSSAGTMYALALTLDPVTRPMVAGRVTLLPPWIPPASLAPGIRAPWSLRLLSLVPAAVTGLLIGFTNGLVAKKLAGDGVRVADIMTRSKPHEVSAFLEDPANDVYYRALISEWRRPGAPAGTADEMLLCAGAAGATRGLGFSYIEHVEAPVRVFAGVEDSLVNIEHVRAWAAAAGGPGRVEVVEAEGGTHDGVVHTHKAAALAALAGDLRSAAGGAEGREGGGAG</sequence>
<dbReference type="InterPro" id="IPR029058">
    <property type="entry name" value="AB_hydrolase_fold"/>
</dbReference>
<protein>
    <recommendedName>
        <fullName evidence="1">AB hydrolase-1 domain-containing protein</fullName>
    </recommendedName>
</protein>
<dbReference type="PANTHER" id="PTHR43433:SF10">
    <property type="entry name" value="AB HYDROLASE-1 DOMAIN-CONTAINING PROTEIN"/>
    <property type="match status" value="1"/>
</dbReference>
<reference evidence="2 3" key="1">
    <citation type="journal article" date="2013" name="BMC Genomics">
        <title>Reconstruction of the lipid metabolism for the microalga Monoraphidium neglectum from its genome sequence reveals characteristics suitable for biofuel production.</title>
        <authorList>
            <person name="Bogen C."/>
            <person name="Al-Dilaimi A."/>
            <person name="Albersmeier A."/>
            <person name="Wichmann J."/>
            <person name="Grundmann M."/>
            <person name="Rupp O."/>
            <person name="Lauersen K.J."/>
            <person name="Blifernez-Klassen O."/>
            <person name="Kalinowski J."/>
            <person name="Goesmann A."/>
            <person name="Mussgnug J.H."/>
            <person name="Kruse O."/>
        </authorList>
    </citation>
    <scope>NUCLEOTIDE SEQUENCE [LARGE SCALE GENOMIC DNA]</scope>
    <source>
        <strain evidence="2 3">SAG 48.87</strain>
    </source>
</reference>
<dbReference type="SUPFAM" id="SSF53474">
    <property type="entry name" value="alpha/beta-Hydrolases"/>
    <property type="match status" value="1"/>
</dbReference>
<dbReference type="GeneID" id="25736336"/>
<dbReference type="KEGG" id="mng:MNEG_3458"/>
<dbReference type="InterPro" id="IPR050471">
    <property type="entry name" value="AB_hydrolase"/>
</dbReference>
<proteinExistence type="predicted"/>
<evidence type="ECO:0000313" key="3">
    <source>
        <dbReference type="Proteomes" id="UP000054498"/>
    </source>
</evidence>
<dbReference type="Pfam" id="PF12697">
    <property type="entry name" value="Abhydrolase_6"/>
    <property type="match status" value="1"/>
</dbReference>
<gene>
    <name evidence="2" type="ORF">MNEG_3458</name>
</gene>
<name>A0A0D2MVG4_9CHLO</name>
<dbReference type="OrthoDB" id="294702at2759"/>
<accession>A0A0D2MVG4</accession>
<evidence type="ECO:0000313" key="2">
    <source>
        <dbReference type="EMBL" id="KIZ04497.1"/>
    </source>
</evidence>